<organism evidence="6 7">
    <name type="scientific">Enhygromyxa salina</name>
    <dbReference type="NCBI Taxonomy" id="215803"/>
    <lineage>
        <taxon>Bacteria</taxon>
        <taxon>Pseudomonadati</taxon>
        <taxon>Myxococcota</taxon>
        <taxon>Polyangia</taxon>
        <taxon>Nannocystales</taxon>
        <taxon>Nannocystaceae</taxon>
        <taxon>Enhygromyxa</taxon>
    </lineage>
</organism>
<feature type="domain" description="DUF1731" evidence="5">
    <location>
        <begin position="422"/>
        <end position="467"/>
    </location>
</feature>
<comment type="similarity">
    <text evidence="2">Belongs to the NAD(P)-dependent epimerase/dehydratase family. SDR39U1 subfamily.</text>
</comment>
<evidence type="ECO:0000259" key="3">
    <source>
        <dbReference type="Pfam" id="PF01370"/>
    </source>
</evidence>
<dbReference type="InterPro" id="IPR036291">
    <property type="entry name" value="NAD(P)-bd_dom_sf"/>
</dbReference>
<dbReference type="Pfam" id="PF08338">
    <property type="entry name" value="DUF1731"/>
    <property type="match status" value="1"/>
</dbReference>
<proteinExistence type="inferred from homology"/>
<evidence type="ECO:0000256" key="2">
    <source>
        <dbReference type="ARBA" id="ARBA00009353"/>
    </source>
</evidence>
<dbReference type="SUPFAM" id="SSF51735">
    <property type="entry name" value="NAD(P)-binding Rossmann-fold domains"/>
    <property type="match status" value="1"/>
</dbReference>
<name>A0A2S9YM22_9BACT</name>
<dbReference type="InterPro" id="IPR005031">
    <property type="entry name" value="COQ10_START"/>
</dbReference>
<gene>
    <name evidence="6" type="ORF">ENSA7_41730</name>
</gene>
<evidence type="ECO:0000256" key="1">
    <source>
        <dbReference type="ARBA" id="ARBA00008918"/>
    </source>
</evidence>
<dbReference type="Gene3D" id="3.30.530.20">
    <property type="match status" value="1"/>
</dbReference>
<protein>
    <submittedName>
        <fullName evidence="6">Epimerase family protein</fullName>
    </submittedName>
</protein>
<dbReference type="InterPro" id="IPR023393">
    <property type="entry name" value="START-like_dom_sf"/>
</dbReference>
<evidence type="ECO:0000259" key="5">
    <source>
        <dbReference type="Pfam" id="PF08338"/>
    </source>
</evidence>
<dbReference type="InterPro" id="IPR013549">
    <property type="entry name" value="DUF1731"/>
</dbReference>
<comment type="similarity">
    <text evidence="1">Belongs to the ribosome association toxin RatA family.</text>
</comment>
<evidence type="ECO:0000313" key="6">
    <source>
        <dbReference type="EMBL" id="PRQ06139.1"/>
    </source>
</evidence>
<feature type="domain" description="NAD-dependent epimerase/dehydratase" evidence="3">
    <location>
        <begin position="176"/>
        <end position="383"/>
    </location>
</feature>
<dbReference type="PANTHER" id="PTHR11092:SF0">
    <property type="entry name" value="EPIMERASE FAMILY PROTEIN SDR39U1"/>
    <property type="match status" value="1"/>
</dbReference>
<dbReference type="InterPro" id="IPR001509">
    <property type="entry name" value="Epimerase_deHydtase"/>
</dbReference>
<dbReference type="SUPFAM" id="SSF55961">
    <property type="entry name" value="Bet v1-like"/>
    <property type="match status" value="1"/>
</dbReference>
<dbReference type="NCBIfam" id="TIGR01777">
    <property type="entry name" value="yfcH"/>
    <property type="match status" value="1"/>
</dbReference>
<reference evidence="6 7" key="1">
    <citation type="submission" date="2018-03" db="EMBL/GenBank/DDBJ databases">
        <title>Draft Genome Sequences of the Obligatory Marine Myxobacteria Enhygromyxa salina SWB007.</title>
        <authorList>
            <person name="Poehlein A."/>
            <person name="Moghaddam J.A."/>
            <person name="Harms H."/>
            <person name="Alanjari M."/>
            <person name="Koenig G.M."/>
            <person name="Daniel R."/>
            <person name="Schaeberle T.F."/>
        </authorList>
    </citation>
    <scope>NUCLEOTIDE SEQUENCE [LARGE SCALE GENOMIC DNA]</scope>
    <source>
        <strain evidence="6 7">SWB007</strain>
    </source>
</reference>
<dbReference type="Proteomes" id="UP000238823">
    <property type="component" value="Unassembled WGS sequence"/>
</dbReference>
<dbReference type="AlphaFoldDB" id="A0A2S9YM22"/>
<sequence length="474" mass="51668">MITGVCPRMGQTALVSTFERSVSVPAPRAELFAWHQRPGAFERLAPSWERIEIVSRTGDIRDGDRLHFRVRKGPIGLPWVARHEGFVAGHQFVDVAERSPFASWRHVHTCEDEGEGSRLRDAVTYRLPLHGLTHPLVGARVEAMLEQMFHQRHARTVHDLRRHQAAAARGCGPMRVAITGASGLIGTELQAFLTTGGHAVAPVVRRPPKPGANEVQWDPATQLLDPAGLEGLDAVVHLAGEPVLGRWTAAKRHRIRSSRVEGTQLLCEALARLEHKPRVLICASAIGIYGDAGDCVLDEEAGVGSGFLAKVTRDWEAATRPAIDAGIRVVALRIGIVNSGHGAALAQLRLPYSLGLGGPVGDGGQWHSWIDLDDLVGVIHHAIVCDELRGPVNAVAPAPVRQRDYARILGRVLRRPSRLRLPATLVRAMFGELADEVLLASARVGCRRLLDSGFEFDLPTLEDSLRHQLGRARV</sequence>
<dbReference type="Pfam" id="PF03364">
    <property type="entry name" value="Polyketide_cyc"/>
    <property type="match status" value="1"/>
</dbReference>
<accession>A0A2S9YM22</accession>
<feature type="domain" description="Coenzyme Q-binding protein COQ10 START" evidence="4">
    <location>
        <begin position="24"/>
        <end position="147"/>
    </location>
</feature>
<dbReference type="Pfam" id="PF01370">
    <property type="entry name" value="Epimerase"/>
    <property type="match status" value="1"/>
</dbReference>
<dbReference type="Gene3D" id="3.40.50.720">
    <property type="entry name" value="NAD(P)-binding Rossmann-like Domain"/>
    <property type="match status" value="1"/>
</dbReference>
<comment type="caution">
    <text evidence="6">The sequence shown here is derived from an EMBL/GenBank/DDBJ whole genome shotgun (WGS) entry which is preliminary data.</text>
</comment>
<dbReference type="EMBL" id="PVNL01000083">
    <property type="protein sequence ID" value="PRQ06139.1"/>
    <property type="molecule type" value="Genomic_DNA"/>
</dbReference>
<evidence type="ECO:0000313" key="7">
    <source>
        <dbReference type="Proteomes" id="UP000238823"/>
    </source>
</evidence>
<evidence type="ECO:0000259" key="4">
    <source>
        <dbReference type="Pfam" id="PF03364"/>
    </source>
</evidence>
<dbReference type="CDD" id="cd07820">
    <property type="entry name" value="SRPBCC_3"/>
    <property type="match status" value="1"/>
</dbReference>
<dbReference type="PANTHER" id="PTHR11092">
    <property type="entry name" value="SUGAR NUCLEOTIDE EPIMERASE RELATED"/>
    <property type="match status" value="1"/>
</dbReference>
<dbReference type="InterPro" id="IPR010099">
    <property type="entry name" value="SDR39U1"/>
</dbReference>